<dbReference type="PANTHER" id="PTHR16515:SF66">
    <property type="entry name" value="C2H2-TYPE DOMAIN-CONTAINING PROTEIN"/>
    <property type="match status" value="1"/>
</dbReference>
<evidence type="ECO:0000256" key="5">
    <source>
        <dbReference type="ARBA" id="ARBA00022771"/>
    </source>
</evidence>
<keyword evidence="10" id="KW-0539">Nucleus</keyword>
<dbReference type="SMART" id="SM00355">
    <property type="entry name" value="ZnF_C2H2"/>
    <property type="match status" value="7"/>
</dbReference>
<dbReference type="InterPro" id="IPR012934">
    <property type="entry name" value="Znf_AD"/>
</dbReference>
<dbReference type="SUPFAM" id="SSF57667">
    <property type="entry name" value="beta-beta-alpha zinc fingers"/>
    <property type="match status" value="4"/>
</dbReference>
<proteinExistence type="inferred from homology"/>
<dbReference type="GO" id="GO:0042802">
    <property type="term" value="F:identical protein binding"/>
    <property type="evidence" value="ECO:0007669"/>
    <property type="project" value="UniProtKB-ARBA"/>
</dbReference>
<evidence type="ECO:0000256" key="8">
    <source>
        <dbReference type="ARBA" id="ARBA00023125"/>
    </source>
</evidence>
<dbReference type="Gene3D" id="3.40.1800.20">
    <property type="match status" value="1"/>
</dbReference>
<dbReference type="FunFam" id="3.30.160.60:FF:000508">
    <property type="entry name" value="Myeloid zinc finger 1"/>
    <property type="match status" value="1"/>
</dbReference>
<dbReference type="PROSITE" id="PS50157">
    <property type="entry name" value="ZINC_FINGER_C2H2_2"/>
    <property type="match status" value="7"/>
</dbReference>
<keyword evidence="5" id="KW-0863">Zinc-finger</keyword>
<dbReference type="PROSITE" id="PS51915">
    <property type="entry name" value="ZAD"/>
    <property type="match status" value="1"/>
</dbReference>
<evidence type="ECO:0000256" key="9">
    <source>
        <dbReference type="ARBA" id="ARBA00023163"/>
    </source>
</evidence>
<keyword evidence="7" id="KW-0805">Transcription regulation</keyword>
<keyword evidence="6" id="KW-0862">Zinc</keyword>
<dbReference type="SMART" id="SM00868">
    <property type="entry name" value="zf-AD"/>
    <property type="match status" value="1"/>
</dbReference>
<dbReference type="Proteomes" id="UP000092462">
    <property type="component" value="Unassembled WGS sequence"/>
</dbReference>
<comment type="subcellular location">
    <subcellularLocation>
        <location evidence="1">Nucleus</location>
    </subcellularLocation>
</comment>
<evidence type="ECO:0000256" key="11">
    <source>
        <dbReference type="SAM" id="MobiDB-lite"/>
    </source>
</evidence>
<evidence type="ECO:0000313" key="12">
    <source>
        <dbReference type="EnsemblMetazoa" id="PPAI009149-PA"/>
    </source>
</evidence>
<comment type="similarity">
    <text evidence="2">Belongs to the krueppel C2H2-type zinc-finger protein family.</text>
</comment>
<dbReference type="InterPro" id="IPR013087">
    <property type="entry name" value="Znf_C2H2_type"/>
</dbReference>
<dbReference type="SUPFAM" id="SSF57716">
    <property type="entry name" value="Glucocorticoid receptor-like (DNA-binding domain)"/>
    <property type="match status" value="1"/>
</dbReference>
<dbReference type="VEuPathDB" id="VectorBase:PPAPM1_012614"/>
<dbReference type="FunFam" id="3.30.160.60:FF:000446">
    <property type="entry name" value="Zinc finger protein"/>
    <property type="match status" value="1"/>
</dbReference>
<dbReference type="VEuPathDB" id="VectorBase:PPAI009149"/>
<keyword evidence="8" id="KW-0238">DNA-binding</keyword>
<evidence type="ECO:0000256" key="4">
    <source>
        <dbReference type="ARBA" id="ARBA00022737"/>
    </source>
</evidence>
<keyword evidence="4" id="KW-0677">Repeat</keyword>
<name>A0A1B0DLA9_PHLPP</name>
<dbReference type="InterPro" id="IPR050331">
    <property type="entry name" value="Zinc_finger"/>
</dbReference>
<dbReference type="EMBL" id="AJVK01036274">
    <property type="status" value="NOT_ANNOTATED_CDS"/>
    <property type="molecule type" value="Genomic_DNA"/>
</dbReference>
<dbReference type="GO" id="GO:0008270">
    <property type="term" value="F:zinc ion binding"/>
    <property type="evidence" value="ECO:0007669"/>
    <property type="project" value="UniProtKB-UniRule"/>
</dbReference>
<organism evidence="12 13">
    <name type="scientific">Phlebotomus papatasi</name>
    <name type="common">Sandfly</name>
    <dbReference type="NCBI Taxonomy" id="29031"/>
    <lineage>
        <taxon>Eukaryota</taxon>
        <taxon>Metazoa</taxon>
        <taxon>Ecdysozoa</taxon>
        <taxon>Arthropoda</taxon>
        <taxon>Hexapoda</taxon>
        <taxon>Insecta</taxon>
        <taxon>Pterygota</taxon>
        <taxon>Neoptera</taxon>
        <taxon>Endopterygota</taxon>
        <taxon>Diptera</taxon>
        <taxon>Nematocera</taxon>
        <taxon>Psychodoidea</taxon>
        <taxon>Psychodidae</taxon>
        <taxon>Phlebotomus</taxon>
        <taxon>Phlebotomus</taxon>
    </lineage>
</organism>
<evidence type="ECO:0000256" key="2">
    <source>
        <dbReference type="ARBA" id="ARBA00006991"/>
    </source>
</evidence>
<evidence type="ECO:0000256" key="10">
    <source>
        <dbReference type="ARBA" id="ARBA00023242"/>
    </source>
</evidence>
<dbReference type="EnsemblMetazoa" id="PPAI009149-RA">
    <property type="protein sequence ID" value="PPAI009149-PA"/>
    <property type="gene ID" value="PPAI009149"/>
</dbReference>
<protein>
    <submittedName>
        <fullName evidence="12">Uncharacterized protein</fullName>
    </submittedName>
</protein>
<evidence type="ECO:0000256" key="6">
    <source>
        <dbReference type="ARBA" id="ARBA00022833"/>
    </source>
</evidence>
<reference evidence="12" key="1">
    <citation type="submission" date="2022-08" db="UniProtKB">
        <authorList>
            <consortium name="EnsemblMetazoa"/>
        </authorList>
    </citation>
    <scope>IDENTIFICATION</scope>
    <source>
        <strain evidence="12">Israel</strain>
    </source>
</reference>
<dbReference type="GO" id="GO:0003677">
    <property type="term" value="F:DNA binding"/>
    <property type="evidence" value="ECO:0007669"/>
    <property type="project" value="UniProtKB-KW"/>
</dbReference>
<dbReference type="AlphaFoldDB" id="A0A1B0DLA9"/>
<dbReference type="Pfam" id="PF00096">
    <property type="entry name" value="zf-C2H2"/>
    <property type="match status" value="7"/>
</dbReference>
<sequence length="477" mass="54720">MLTIRIDMEMCRVCLRTGVGTSLFQEDLSEKFNEVTGLSVSPEDGLPSSLCAKCLSRLNLSHDFRTQSIESENHLNDFISQVNKEFQHKIPIVPEDRPQRSSSDMELELLLENGYLEEEGDTAPAARRASDREEDEEIAEYVKIDDFSMKDIIEDCQDEEEPELSVKDEIMEIEELDEEIIEKIIEEEPSYDEVDVPGEQEIQTSSQDSDQGSSRIKRRESSVIDSHYCIKCDKDFSTRTNLHRHMQTHDGQKPFTCSICGNGFTQKGSLKQHMHLHTGERPYHCSVCDRRFTQAKTLVNHMRRHTGEKPFRCNDCGTLFRQKDGLKRHMLRHQDLPQRAVNCSICNRQFVSKYSLEVHLRKHSSDQKTISNAPRYKCTECSRHFVSPKTLEAHQRAHAGEAPFKCTFQNCEAAFVRQSSLKSHIKRHEVIINPTDSTIEVLEIAHETTTGESSKEGTSSDTPSKFQCNRCPKVFTL</sequence>
<dbReference type="Pfam" id="PF07776">
    <property type="entry name" value="zf-AD"/>
    <property type="match status" value="1"/>
</dbReference>
<dbReference type="Gene3D" id="3.30.160.60">
    <property type="entry name" value="Classic Zinc Finger"/>
    <property type="match status" value="6"/>
</dbReference>
<evidence type="ECO:0000256" key="7">
    <source>
        <dbReference type="ARBA" id="ARBA00023015"/>
    </source>
</evidence>
<feature type="region of interest" description="Disordered" evidence="11">
    <location>
        <begin position="198"/>
        <end position="219"/>
    </location>
</feature>
<dbReference type="PANTHER" id="PTHR16515">
    <property type="entry name" value="PR DOMAIN ZINC FINGER PROTEIN"/>
    <property type="match status" value="1"/>
</dbReference>
<keyword evidence="13" id="KW-1185">Reference proteome</keyword>
<dbReference type="FunFam" id="3.30.160.60:FF:000875">
    <property type="entry name" value="zinc finger protein 236 isoform X7"/>
    <property type="match status" value="1"/>
</dbReference>
<dbReference type="PROSITE" id="PS00028">
    <property type="entry name" value="ZINC_FINGER_C2H2_1"/>
    <property type="match status" value="7"/>
</dbReference>
<dbReference type="InterPro" id="IPR036236">
    <property type="entry name" value="Znf_C2H2_sf"/>
</dbReference>
<accession>A0A1B0DLA9</accession>
<dbReference type="GO" id="GO:0010468">
    <property type="term" value="P:regulation of gene expression"/>
    <property type="evidence" value="ECO:0007669"/>
    <property type="project" value="TreeGrafter"/>
</dbReference>
<evidence type="ECO:0000256" key="1">
    <source>
        <dbReference type="ARBA" id="ARBA00004123"/>
    </source>
</evidence>
<evidence type="ECO:0000313" key="13">
    <source>
        <dbReference type="Proteomes" id="UP000092462"/>
    </source>
</evidence>
<evidence type="ECO:0000256" key="3">
    <source>
        <dbReference type="ARBA" id="ARBA00022723"/>
    </source>
</evidence>
<feature type="compositionally biased region" description="Low complexity" evidence="11">
    <location>
        <begin position="205"/>
        <end position="214"/>
    </location>
</feature>
<keyword evidence="3" id="KW-0479">Metal-binding</keyword>
<keyword evidence="9" id="KW-0804">Transcription</keyword>
<dbReference type="GO" id="GO:0005634">
    <property type="term" value="C:nucleus"/>
    <property type="evidence" value="ECO:0007669"/>
    <property type="project" value="UniProtKB-SubCell"/>
</dbReference>